<dbReference type="InterPro" id="IPR044890">
    <property type="entry name" value="TMEM14_sf"/>
</dbReference>
<evidence type="ECO:0000256" key="5">
    <source>
        <dbReference type="ARBA" id="ARBA00023136"/>
    </source>
</evidence>
<dbReference type="Gene3D" id="1.10.10.1740">
    <property type="entry name" value="Transmembrane protein 14-like"/>
    <property type="match status" value="1"/>
</dbReference>
<evidence type="ECO:0000256" key="1">
    <source>
        <dbReference type="ARBA" id="ARBA00004370"/>
    </source>
</evidence>
<evidence type="ECO:0000313" key="7">
    <source>
        <dbReference type="EMBL" id="KAI5958826.1"/>
    </source>
</evidence>
<dbReference type="GeneID" id="76150319"/>
<dbReference type="GO" id="GO:0016020">
    <property type="term" value="C:membrane"/>
    <property type="evidence" value="ECO:0007669"/>
    <property type="project" value="UniProtKB-SubCell"/>
</dbReference>
<dbReference type="Proteomes" id="UP001204833">
    <property type="component" value="Unassembled WGS sequence"/>
</dbReference>
<comment type="similarity">
    <text evidence="2">Belongs to the TMEM14 family.</text>
</comment>
<feature type="transmembrane region" description="Helical" evidence="6">
    <location>
        <begin position="30"/>
        <end position="48"/>
    </location>
</feature>
<feature type="transmembrane region" description="Helical" evidence="6">
    <location>
        <begin position="83"/>
        <end position="99"/>
    </location>
</feature>
<feature type="transmembrane region" description="Helical" evidence="6">
    <location>
        <begin position="6"/>
        <end position="23"/>
    </location>
</feature>
<dbReference type="AlphaFoldDB" id="A0AAD5BFP1"/>
<keyword evidence="8" id="KW-1185">Reference proteome</keyword>
<evidence type="ECO:0000256" key="4">
    <source>
        <dbReference type="ARBA" id="ARBA00022989"/>
    </source>
</evidence>
<evidence type="ECO:0000256" key="2">
    <source>
        <dbReference type="ARBA" id="ARBA00007590"/>
    </source>
</evidence>
<reference evidence="7 8" key="1">
    <citation type="journal article" date="2022" name="DNA Res.">
        <title>Genome analysis of five recently described species of the CUG-Ser clade uncovers Candida theae as a new hybrid lineage with pathogenic potential in the Candida parapsilosis species complex.</title>
        <authorList>
            <person name="Mixao V."/>
            <person name="Del Olmo V."/>
            <person name="Hegedusova E."/>
            <person name="Saus E."/>
            <person name="Pryszcz L."/>
            <person name="Cillingova A."/>
            <person name="Nosek J."/>
            <person name="Gabaldon T."/>
        </authorList>
    </citation>
    <scope>NUCLEOTIDE SEQUENCE [LARGE SCALE GENOMIC DNA]</scope>
    <source>
        <strain evidence="7 8">CBS 12239</strain>
    </source>
</reference>
<protein>
    <recommendedName>
        <fullName evidence="9">Transmembrane protein 14</fullName>
    </recommendedName>
</protein>
<dbReference type="RefSeq" id="XP_051609169.1">
    <property type="nucleotide sequence ID" value="XM_051751555.1"/>
</dbReference>
<comment type="subcellular location">
    <subcellularLocation>
        <location evidence="1">Membrane</location>
    </subcellularLocation>
</comment>
<dbReference type="Pfam" id="PF03647">
    <property type="entry name" value="Tmemb_14"/>
    <property type="match status" value="1"/>
</dbReference>
<name>A0AAD5BFP1_9ASCO</name>
<sequence length="110" mass="11528">MGVDYPTIILSSLCAIGGLMGYFRKNSLPSLLGGLGVSALYAIAGYIINSNGRYGVELALAASILLLLAGLSRSITTNFQKPVPLLLLALGILSGGIYFKKLGKVQRVAR</sequence>
<keyword evidence="4 6" id="KW-1133">Transmembrane helix</keyword>
<evidence type="ECO:0000256" key="6">
    <source>
        <dbReference type="SAM" id="Phobius"/>
    </source>
</evidence>
<dbReference type="EMBL" id="JAIHNG010000115">
    <property type="protein sequence ID" value="KAI5958826.1"/>
    <property type="molecule type" value="Genomic_DNA"/>
</dbReference>
<keyword evidence="3 6" id="KW-0812">Transmembrane</keyword>
<feature type="transmembrane region" description="Helical" evidence="6">
    <location>
        <begin position="54"/>
        <end position="71"/>
    </location>
</feature>
<keyword evidence="5 6" id="KW-0472">Membrane</keyword>
<evidence type="ECO:0000256" key="3">
    <source>
        <dbReference type="ARBA" id="ARBA00022692"/>
    </source>
</evidence>
<dbReference type="InterPro" id="IPR005349">
    <property type="entry name" value="TMEM14"/>
</dbReference>
<comment type="caution">
    <text evidence="7">The sequence shown here is derived from an EMBL/GenBank/DDBJ whole genome shotgun (WGS) entry which is preliminary data.</text>
</comment>
<evidence type="ECO:0008006" key="9">
    <source>
        <dbReference type="Google" id="ProtNLM"/>
    </source>
</evidence>
<organism evidence="7 8">
    <name type="scientific">Candida theae</name>
    <dbReference type="NCBI Taxonomy" id="1198502"/>
    <lineage>
        <taxon>Eukaryota</taxon>
        <taxon>Fungi</taxon>
        <taxon>Dikarya</taxon>
        <taxon>Ascomycota</taxon>
        <taxon>Saccharomycotina</taxon>
        <taxon>Pichiomycetes</taxon>
        <taxon>Debaryomycetaceae</taxon>
        <taxon>Candida/Lodderomyces clade</taxon>
        <taxon>Candida</taxon>
    </lineage>
</organism>
<evidence type="ECO:0000313" key="8">
    <source>
        <dbReference type="Proteomes" id="UP001204833"/>
    </source>
</evidence>
<gene>
    <name evidence="7" type="ORF">KGF57_002260</name>
</gene>
<accession>A0AAD5BFP1</accession>
<proteinExistence type="inferred from homology"/>